<feature type="active site" evidence="9">
    <location>
        <position position="111"/>
    </location>
</feature>
<reference evidence="12 13" key="1">
    <citation type="submission" date="2017-04" db="EMBL/GenBank/DDBJ databases">
        <title>Monoglobus pectinilyticus 14 draft genome.</title>
        <authorList>
            <person name="Kim C."/>
            <person name="Rosendale D.I."/>
            <person name="Kelly W.J."/>
            <person name="Tannock G.W."/>
            <person name="Patchett M.L."/>
            <person name="Jordens J.Z."/>
        </authorList>
    </citation>
    <scope>NUCLEOTIDE SEQUENCE [LARGE SCALE GENOMIC DNA]</scope>
    <source>
        <strain evidence="12 13">14</strain>
    </source>
</reference>
<keyword evidence="9" id="KW-0479">Metal-binding</keyword>
<protein>
    <recommendedName>
        <fullName evidence="9">Ribonuclease 3</fullName>
        <ecNumber evidence="9">3.1.26.3</ecNumber>
    </recommendedName>
    <alternativeName>
        <fullName evidence="9">Ribonuclease III</fullName>
        <shortName evidence="9">RNase III</shortName>
    </alternativeName>
</protein>
<dbReference type="RefSeq" id="WP_158648972.1">
    <property type="nucleotide sequence ID" value="NZ_CP020991.1"/>
</dbReference>
<organism evidence="12 13">
    <name type="scientific">Monoglobus pectinilyticus</name>
    <dbReference type="NCBI Taxonomy" id="1981510"/>
    <lineage>
        <taxon>Bacteria</taxon>
        <taxon>Bacillati</taxon>
        <taxon>Bacillota</taxon>
        <taxon>Clostridia</taxon>
        <taxon>Monoglobales</taxon>
        <taxon>Monoglobaceae</taxon>
        <taxon>Monoglobus</taxon>
    </lineage>
</organism>
<evidence type="ECO:0000256" key="5">
    <source>
        <dbReference type="ARBA" id="ARBA00022722"/>
    </source>
</evidence>
<keyword evidence="9" id="KW-0819">tRNA processing</keyword>
<evidence type="ECO:0000256" key="1">
    <source>
        <dbReference type="ARBA" id="ARBA00000109"/>
    </source>
</evidence>
<proteinExistence type="inferred from homology"/>
<dbReference type="EMBL" id="CP020991">
    <property type="protein sequence ID" value="AUO20012.1"/>
    <property type="molecule type" value="Genomic_DNA"/>
</dbReference>
<dbReference type="EC" id="3.1.26.3" evidence="9"/>
<comment type="catalytic activity">
    <reaction evidence="1 9">
        <text>Endonucleolytic cleavage to 5'-phosphomonoester.</text>
        <dbReference type="EC" id="3.1.26.3"/>
    </reaction>
</comment>
<dbReference type="CDD" id="cd10845">
    <property type="entry name" value="DSRM_RNAse_III_family"/>
    <property type="match status" value="1"/>
</dbReference>
<dbReference type="InterPro" id="IPR011907">
    <property type="entry name" value="RNase_III"/>
</dbReference>
<feature type="binding site" evidence="9">
    <location>
        <position position="111"/>
    </location>
    <ligand>
        <name>Mg(2+)</name>
        <dbReference type="ChEBI" id="CHEBI:18420"/>
    </ligand>
</feature>
<dbReference type="KEGG" id="mpec:B9O19_01863"/>
<evidence type="ECO:0000256" key="3">
    <source>
        <dbReference type="ARBA" id="ARBA00022552"/>
    </source>
</evidence>
<dbReference type="Gene3D" id="1.10.1520.10">
    <property type="entry name" value="Ribonuclease III domain"/>
    <property type="match status" value="1"/>
</dbReference>
<dbReference type="FunFam" id="1.10.1520.10:FF:000001">
    <property type="entry name" value="Ribonuclease 3"/>
    <property type="match status" value="1"/>
</dbReference>
<dbReference type="PROSITE" id="PS50142">
    <property type="entry name" value="RNASE_3_2"/>
    <property type="match status" value="1"/>
</dbReference>
<dbReference type="GO" id="GO:0019843">
    <property type="term" value="F:rRNA binding"/>
    <property type="evidence" value="ECO:0007669"/>
    <property type="project" value="UniProtKB-KW"/>
</dbReference>
<evidence type="ECO:0000256" key="4">
    <source>
        <dbReference type="ARBA" id="ARBA00022664"/>
    </source>
</evidence>
<dbReference type="GO" id="GO:0006364">
    <property type="term" value="P:rRNA processing"/>
    <property type="evidence" value="ECO:0007669"/>
    <property type="project" value="UniProtKB-UniRule"/>
</dbReference>
<evidence type="ECO:0000313" key="13">
    <source>
        <dbReference type="Proteomes" id="UP000235589"/>
    </source>
</evidence>
<evidence type="ECO:0000256" key="7">
    <source>
        <dbReference type="ARBA" id="ARBA00022801"/>
    </source>
</evidence>
<keyword evidence="9" id="KW-0460">Magnesium</keyword>
<dbReference type="GO" id="GO:0008033">
    <property type="term" value="P:tRNA processing"/>
    <property type="evidence" value="ECO:0007669"/>
    <property type="project" value="UniProtKB-KW"/>
</dbReference>
<dbReference type="Proteomes" id="UP000235589">
    <property type="component" value="Chromosome"/>
</dbReference>
<comment type="function">
    <text evidence="9">Digests double-stranded RNA. Involved in the processing of primary rRNA transcript to yield the immediate precursors to the large and small rRNAs (23S and 16S). Processes some mRNAs, and tRNAs when they are encoded in the rRNA operon. Processes pre-crRNA and tracrRNA of type II CRISPR loci if present in the organism.</text>
</comment>
<keyword evidence="4 9" id="KW-0507">mRNA processing</keyword>
<dbReference type="AlphaFoldDB" id="A0A2K9P435"/>
<keyword evidence="7 9" id="KW-0378">Hydrolase</keyword>
<dbReference type="GO" id="GO:0004525">
    <property type="term" value="F:ribonuclease III activity"/>
    <property type="evidence" value="ECO:0007669"/>
    <property type="project" value="UniProtKB-UniRule"/>
</dbReference>
<comment type="subunit">
    <text evidence="9">Homodimer.</text>
</comment>
<feature type="binding site" evidence="9">
    <location>
        <position position="35"/>
    </location>
    <ligand>
        <name>Mg(2+)</name>
        <dbReference type="ChEBI" id="CHEBI:18420"/>
    </ligand>
</feature>
<keyword evidence="5 9" id="KW-0540">Nuclease</keyword>
<sequence>MEYNYKFKNKKLFDLAMTHISLANDLHIESNQRLEFLGDSVLSFVVATYIYNEYKKVDEGVLTELRANAVCEKTLAIAARNLKLGEDLKFGKSERMSGGKDKDSVLADAYEALLAAIYLDSGIESAKDFIMDTIGSMIGDTSYVELENYKSEIQSYYQKRDRNREVVKYRLVNKNGPDHDPTFFVEALYRDEVIGKGEGKNRKSAEQEAAKAALAKVKGSKE</sequence>
<keyword evidence="6 9" id="KW-0255">Endonuclease</keyword>
<dbReference type="Pfam" id="PF14622">
    <property type="entry name" value="Ribonucleas_3_3"/>
    <property type="match status" value="1"/>
</dbReference>
<dbReference type="InterPro" id="IPR036389">
    <property type="entry name" value="RNase_III_sf"/>
</dbReference>
<dbReference type="HAMAP" id="MF_00104">
    <property type="entry name" value="RNase_III"/>
    <property type="match status" value="1"/>
</dbReference>
<dbReference type="PROSITE" id="PS00517">
    <property type="entry name" value="RNASE_3_1"/>
    <property type="match status" value="1"/>
</dbReference>
<comment type="similarity">
    <text evidence="2">Belongs to the ribonuclease III family.</text>
</comment>
<keyword evidence="13" id="KW-1185">Reference proteome</keyword>
<comment type="cofactor">
    <cofactor evidence="9">
        <name>Mg(2+)</name>
        <dbReference type="ChEBI" id="CHEBI:18420"/>
    </cofactor>
</comment>
<keyword evidence="9" id="KW-0963">Cytoplasm</keyword>
<dbReference type="GO" id="GO:0010468">
    <property type="term" value="P:regulation of gene expression"/>
    <property type="evidence" value="ECO:0007669"/>
    <property type="project" value="TreeGrafter"/>
</dbReference>
<dbReference type="OrthoDB" id="9805026at2"/>
<dbReference type="NCBIfam" id="TIGR02191">
    <property type="entry name" value="RNaseIII"/>
    <property type="match status" value="1"/>
</dbReference>
<dbReference type="GO" id="GO:0005737">
    <property type="term" value="C:cytoplasm"/>
    <property type="evidence" value="ECO:0007669"/>
    <property type="project" value="UniProtKB-SubCell"/>
</dbReference>
<evidence type="ECO:0000256" key="8">
    <source>
        <dbReference type="ARBA" id="ARBA00022884"/>
    </source>
</evidence>
<accession>A0A2K9P435</accession>
<dbReference type="SMART" id="SM00535">
    <property type="entry name" value="RIBOc"/>
    <property type="match status" value="1"/>
</dbReference>
<dbReference type="PROSITE" id="PS50137">
    <property type="entry name" value="DS_RBD"/>
    <property type="match status" value="1"/>
</dbReference>
<feature type="domain" description="RNase III" evidence="11">
    <location>
        <begin position="1"/>
        <end position="122"/>
    </location>
</feature>
<dbReference type="GO" id="GO:0046872">
    <property type="term" value="F:metal ion binding"/>
    <property type="evidence" value="ECO:0007669"/>
    <property type="project" value="UniProtKB-KW"/>
</dbReference>
<dbReference type="GO" id="GO:0006397">
    <property type="term" value="P:mRNA processing"/>
    <property type="evidence" value="ECO:0007669"/>
    <property type="project" value="UniProtKB-UniRule"/>
</dbReference>
<dbReference type="PANTHER" id="PTHR11207">
    <property type="entry name" value="RIBONUCLEASE III"/>
    <property type="match status" value="1"/>
</dbReference>
<dbReference type="CDD" id="cd00593">
    <property type="entry name" value="RIBOc"/>
    <property type="match status" value="1"/>
</dbReference>
<feature type="binding site" evidence="9">
    <location>
        <position position="108"/>
    </location>
    <ligand>
        <name>Mg(2+)</name>
        <dbReference type="ChEBI" id="CHEBI:18420"/>
    </ligand>
</feature>
<dbReference type="GO" id="GO:0003725">
    <property type="term" value="F:double-stranded RNA binding"/>
    <property type="evidence" value="ECO:0007669"/>
    <property type="project" value="TreeGrafter"/>
</dbReference>
<keyword evidence="9" id="KW-0699">rRNA-binding</keyword>
<evidence type="ECO:0000256" key="2">
    <source>
        <dbReference type="ARBA" id="ARBA00010183"/>
    </source>
</evidence>
<dbReference type="InterPro" id="IPR014720">
    <property type="entry name" value="dsRBD_dom"/>
</dbReference>
<evidence type="ECO:0000313" key="12">
    <source>
        <dbReference type="EMBL" id="AUO20012.1"/>
    </source>
</evidence>
<dbReference type="GeneID" id="98063242"/>
<dbReference type="Pfam" id="PF00035">
    <property type="entry name" value="dsrm"/>
    <property type="match status" value="1"/>
</dbReference>
<feature type="domain" description="DRBM" evidence="10">
    <location>
        <begin position="148"/>
        <end position="219"/>
    </location>
</feature>
<dbReference type="Gene3D" id="3.30.160.20">
    <property type="match status" value="1"/>
</dbReference>
<dbReference type="InterPro" id="IPR000999">
    <property type="entry name" value="RNase_III_dom"/>
</dbReference>
<evidence type="ECO:0000256" key="6">
    <source>
        <dbReference type="ARBA" id="ARBA00022759"/>
    </source>
</evidence>
<comment type="subcellular location">
    <subcellularLocation>
        <location evidence="9">Cytoplasm</location>
    </subcellularLocation>
</comment>
<feature type="active site" evidence="9">
    <location>
        <position position="39"/>
    </location>
</feature>
<name>A0A2K9P435_9FIRM</name>
<dbReference type="PANTHER" id="PTHR11207:SF0">
    <property type="entry name" value="RIBONUCLEASE 3"/>
    <property type="match status" value="1"/>
</dbReference>
<gene>
    <name evidence="9" type="primary">rnc</name>
    <name evidence="12" type="ORF">B9O19_01863</name>
</gene>
<keyword evidence="8 9" id="KW-0694">RNA-binding</keyword>
<evidence type="ECO:0000259" key="10">
    <source>
        <dbReference type="PROSITE" id="PS50137"/>
    </source>
</evidence>
<evidence type="ECO:0000259" key="11">
    <source>
        <dbReference type="PROSITE" id="PS50142"/>
    </source>
</evidence>
<dbReference type="SMART" id="SM00358">
    <property type="entry name" value="DSRM"/>
    <property type="match status" value="1"/>
</dbReference>
<keyword evidence="3 9" id="KW-0698">rRNA processing</keyword>
<dbReference type="SUPFAM" id="SSF69065">
    <property type="entry name" value="RNase III domain-like"/>
    <property type="match status" value="1"/>
</dbReference>
<dbReference type="SUPFAM" id="SSF54768">
    <property type="entry name" value="dsRNA-binding domain-like"/>
    <property type="match status" value="1"/>
</dbReference>
<evidence type="ECO:0000256" key="9">
    <source>
        <dbReference type="HAMAP-Rule" id="MF_00104"/>
    </source>
</evidence>